<reference evidence="1 2" key="1">
    <citation type="submission" date="2022-08" db="EMBL/GenBank/DDBJ databases">
        <title>Reclassification of Massilia species as members of the genera Telluria, Duganella, Pseudoduganella, Mokoshia gen. nov. and Zemynaea gen. nov. using orthogonal and non-orthogonal genome-based approaches.</title>
        <authorList>
            <person name="Bowman J.P."/>
        </authorList>
    </citation>
    <scope>NUCLEOTIDE SEQUENCE [LARGE SCALE GENOMIC DNA]</scope>
    <source>
        <strain evidence="1 2">JCM 31606</strain>
    </source>
</reference>
<proteinExistence type="predicted"/>
<dbReference type="EMBL" id="JANUGU010000004">
    <property type="protein sequence ID" value="MCS0659055.1"/>
    <property type="molecule type" value="Genomic_DNA"/>
</dbReference>
<dbReference type="Gene3D" id="3.40.50.1240">
    <property type="entry name" value="Phosphoglycerate mutase-like"/>
    <property type="match status" value="1"/>
</dbReference>
<dbReference type="Pfam" id="PF00300">
    <property type="entry name" value="His_Phos_1"/>
    <property type="match status" value="1"/>
</dbReference>
<dbReference type="CDD" id="cd07067">
    <property type="entry name" value="HP_PGM_like"/>
    <property type="match status" value="1"/>
</dbReference>
<evidence type="ECO:0000313" key="1">
    <source>
        <dbReference type="EMBL" id="MCS0659055.1"/>
    </source>
</evidence>
<dbReference type="SMART" id="SM00855">
    <property type="entry name" value="PGAM"/>
    <property type="match status" value="1"/>
</dbReference>
<dbReference type="RefSeq" id="WP_258812247.1">
    <property type="nucleotide sequence ID" value="NZ_JANUGU010000004.1"/>
</dbReference>
<comment type="caution">
    <text evidence="1">The sequence shown here is derived from an EMBL/GenBank/DDBJ whole genome shotgun (WGS) entry which is preliminary data.</text>
</comment>
<gene>
    <name evidence="1" type="ORF">NX778_13380</name>
</gene>
<dbReference type="InterPro" id="IPR029033">
    <property type="entry name" value="His_PPase_superfam"/>
</dbReference>
<name>A0ABT2CYJ9_9BURK</name>
<protein>
    <submittedName>
        <fullName evidence="1">Histidine phosphatase family protein</fullName>
    </submittedName>
</protein>
<organism evidence="1 2">
    <name type="scientific">Massilia terrae</name>
    <dbReference type="NCBI Taxonomy" id="1811224"/>
    <lineage>
        <taxon>Bacteria</taxon>
        <taxon>Pseudomonadati</taxon>
        <taxon>Pseudomonadota</taxon>
        <taxon>Betaproteobacteria</taxon>
        <taxon>Burkholderiales</taxon>
        <taxon>Oxalobacteraceae</taxon>
        <taxon>Telluria group</taxon>
        <taxon>Massilia</taxon>
    </lineage>
</organism>
<dbReference type="Proteomes" id="UP001204621">
    <property type="component" value="Unassembled WGS sequence"/>
</dbReference>
<sequence length="181" mass="19687">MKLHLLRHPQPAVAPGLCYGATDMPALDYEIERVHAELIARGLPGALPVFSSPLRRCAELAQRLQPHGPQLDARLAEMDFGAWEMRAWSDIPRAEVDAWAADLSNYRPGGGENLREVAARVNGFANDLLRAGHAAALIVCHAGTIRLLTALCAGLPLEQAAATPHRIGYGELVVLERQHRV</sequence>
<accession>A0ABT2CYJ9</accession>
<dbReference type="InterPro" id="IPR013078">
    <property type="entry name" value="His_Pase_superF_clade-1"/>
</dbReference>
<dbReference type="SUPFAM" id="SSF53254">
    <property type="entry name" value="Phosphoglycerate mutase-like"/>
    <property type="match status" value="1"/>
</dbReference>
<evidence type="ECO:0000313" key="2">
    <source>
        <dbReference type="Proteomes" id="UP001204621"/>
    </source>
</evidence>
<keyword evidence="2" id="KW-1185">Reference proteome</keyword>